<dbReference type="EMBL" id="MCFG01000067">
    <property type="protein sequence ID" value="ORX83720.1"/>
    <property type="molecule type" value="Genomic_DNA"/>
</dbReference>
<dbReference type="EMBL" id="MCFG01000750">
    <property type="protein sequence ID" value="ORX48329.1"/>
    <property type="molecule type" value="Genomic_DNA"/>
</dbReference>
<protein>
    <submittedName>
        <fullName evidence="1">Uncharacterized protein</fullName>
    </submittedName>
</protein>
<sequence length="104" mass="12673">MENHHHLIYDNNETKKKKNYFFISNVTTFPIYKIFVTSITKDNNNNEIKSILKDENIIIIGMENHHPLIYDNNERMENHHHLIYDNNERMENHHHLIYDNNESL</sequence>
<evidence type="ECO:0000313" key="2">
    <source>
        <dbReference type="EMBL" id="ORX83720.1"/>
    </source>
</evidence>
<evidence type="ECO:0000313" key="1">
    <source>
        <dbReference type="EMBL" id="ORX48329.1"/>
    </source>
</evidence>
<reference evidence="1 3" key="1">
    <citation type="submission" date="2016-08" db="EMBL/GenBank/DDBJ databases">
        <title>A Parts List for Fungal Cellulosomes Revealed by Comparative Genomics.</title>
        <authorList>
            <consortium name="DOE Joint Genome Institute"/>
            <person name="Haitjema C.H."/>
            <person name="Gilmore S.P."/>
            <person name="Henske J.K."/>
            <person name="Solomon K.V."/>
            <person name="De Groot R."/>
            <person name="Kuo A."/>
            <person name="Mondo S.J."/>
            <person name="Salamov A.A."/>
            <person name="Labutti K."/>
            <person name="Zhao Z."/>
            <person name="Chiniquy J."/>
            <person name="Barry K."/>
            <person name="Brewer H.M."/>
            <person name="Purvine S.O."/>
            <person name="Wright A.T."/>
            <person name="Boxma B."/>
            <person name="Van Alen T."/>
            <person name="Hackstein J.H."/>
            <person name="Baker S.E."/>
            <person name="Grigoriev I.V."/>
            <person name="O'Malley M.A."/>
        </authorList>
    </citation>
    <scope>NUCLEOTIDE SEQUENCE [LARGE SCALE GENOMIC DNA]</scope>
    <source>
        <strain evidence="1 3">S4</strain>
    </source>
</reference>
<dbReference type="Proteomes" id="UP000193944">
    <property type="component" value="Unassembled WGS sequence"/>
</dbReference>
<dbReference type="AlphaFoldDB" id="A0A1Y1V689"/>
<organism evidence="1 3">
    <name type="scientific">Anaeromyces robustus</name>
    <dbReference type="NCBI Taxonomy" id="1754192"/>
    <lineage>
        <taxon>Eukaryota</taxon>
        <taxon>Fungi</taxon>
        <taxon>Fungi incertae sedis</taxon>
        <taxon>Chytridiomycota</taxon>
        <taxon>Chytridiomycota incertae sedis</taxon>
        <taxon>Neocallimastigomycetes</taxon>
        <taxon>Neocallimastigales</taxon>
        <taxon>Neocallimastigaceae</taxon>
        <taxon>Anaeromyces</taxon>
    </lineage>
</organism>
<reference evidence="1 3" key="2">
    <citation type="submission" date="2016-08" db="EMBL/GenBank/DDBJ databases">
        <title>Pervasive Adenine N6-methylation of Active Genes in Fungi.</title>
        <authorList>
            <consortium name="DOE Joint Genome Institute"/>
            <person name="Mondo S.J."/>
            <person name="Dannebaum R.O."/>
            <person name="Kuo R.C."/>
            <person name="Labutti K."/>
            <person name="Haridas S."/>
            <person name="Kuo A."/>
            <person name="Salamov A."/>
            <person name="Ahrendt S.R."/>
            <person name="Lipzen A."/>
            <person name="Sullivan W."/>
            <person name="Andreopoulos W.B."/>
            <person name="Clum A."/>
            <person name="Lindquist E."/>
            <person name="Daum C."/>
            <person name="Ramamoorthy G.K."/>
            <person name="Gryganskyi A."/>
            <person name="Culley D."/>
            <person name="Magnuson J.K."/>
            <person name="James T.Y."/>
            <person name="O'Malley M.A."/>
            <person name="Stajich J.E."/>
            <person name="Spatafora J.W."/>
            <person name="Visel A."/>
            <person name="Grigoriev I.V."/>
        </authorList>
    </citation>
    <scope>NUCLEOTIDE SEQUENCE [LARGE SCALE GENOMIC DNA]</scope>
    <source>
        <strain evidence="1 3">S4</strain>
    </source>
</reference>
<proteinExistence type="predicted"/>
<evidence type="ECO:0000313" key="3">
    <source>
        <dbReference type="Proteomes" id="UP000193944"/>
    </source>
</evidence>
<name>A0A1Y1V689_9FUNG</name>
<accession>A0A1Y1V689</accession>
<gene>
    <name evidence="2" type="ORF">BCR32DRAFT_277800</name>
    <name evidence="1" type="ORF">BCR32DRAFT_288204</name>
</gene>
<comment type="caution">
    <text evidence="1">The sequence shown here is derived from an EMBL/GenBank/DDBJ whole genome shotgun (WGS) entry which is preliminary data.</text>
</comment>
<keyword evidence="3" id="KW-1185">Reference proteome</keyword>